<comment type="similarity">
    <text evidence="2">Belongs to the FPG family.</text>
</comment>
<keyword evidence="4" id="KW-0378">Hydrolase</keyword>
<dbReference type="Proteomes" id="UP001142592">
    <property type="component" value="Unassembled WGS sequence"/>
</dbReference>
<dbReference type="PANTHER" id="PTHR22993">
    <property type="entry name" value="FORMAMIDOPYRIMIDINE-DNA GLYCOSYLASE"/>
    <property type="match status" value="1"/>
</dbReference>
<keyword evidence="7" id="KW-0456">Lyase</keyword>
<dbReference type="PANTHER" id="PTHR22993:SF9">
    <property type="entry name" value="FORMAMIDOPYRIMIDINE-DNA GLYCOSYLASE"/>
    <property type="match status" value="1"/>
</dbReference>
<dbReference type="EMBL" id="JAPJUH010000003">
    <property type="protein sequence ID" value="MCX3265245.1"/>
    <property type="molecule type" value="Genomic_DNA"/>
</dbReference>
<dbReference type="InterPro" id="IPR015886">
    <property type="entry name" value="H2TH_FPG"/>
</dbReference>
<dbReference type="Gene3D" id="3.20.190.10">
    <property type="entry name" value="MutM-like, N-terminal"/>
    <property type="match status" value="1"/>
</dbReference>
<sequence>MPEGPSIVILKDLISDLHLGKPEVLEVAGNVNTIDKEKLLHKKIKDFKSWGKHFLICFDGFTIRIHFMLFGTYLINETKKTPLKLGLTLKNDQLNFYTCKVDLLDGDVNDHYNWKADIMSEHWDPKLALEKLKETKETYICDALLDQDIFAGVGNIIKNEVLYRSKVHPLSKIENIPTAKLKAIIKEAQRYSFDFLKWKKENTLIKHWEVYQQKICAREHKVTKKALGKTNRQTYVCNDCQKKYQ</sequence>
<evidence type="ECO:0000256" key="3">
    <source>
        <dbReference type="ARBA" id="ARBA00022763"/>
    </source>
</evidence>
<evidence type="ECO:0000313" key="13">
    <source>
        <dbReference type="Proteomes" id="UP001142592"/>
    </source>
</evidence>
<dbReference type="InterPro" id="IPR010979">
    <property type="entry name" value="Ribosomal_uS13-like_H2TH"/>
</dbReference>
<dbReference type="GO" id="GO:0003684">
    <property type="term" value="F:damaged DNA binding"/>
    <property type="evidence" value="ECO:0007669"/>
    <property type="project" value="InterPro"/>
</dbReference>
<dbReference type="GO" id="GO:0003906">
    <property type="term" value="F:DNA-(apurinic or apyrimidinic site) endonuclease activity"/>
    <property type="evidence" value="ECO:0007669"/>
    <property type="project" value="InterPro"/>
</dbReference>
<keyword evidence="13" id="KW-1185">Reference proteome</keyword>
<keyword evidence="5" id="KW-0238">DNA-binding</keyword>
<dbReference type="SUPFAM" id="SSF46946">
    <property type="entry name" value="S13-like H2TH domain"/>
    <property type="match status" value="1"/>
</dbReference>
<evidence type="ECO:0000259" key="10">
    <source>
        <dbReference type="SMART" id="SM00898"/>
    </source>
</evidence>
<evidence type="ECO:0000259" key="11">
    <source>
        <dbReference type="SMART" id="SM01232"/>
    </source>
</evidence>
<name>A0A9X3DFM3_9SPHI</name>
<proteinExistence type="inferred from homology"/>
<evidence type="ECO:0000256" key="2">
    <source>
        <dbReference type="ARBA" id="ARBA00009409"/>
    </source>
</evidence>
<keyword evidence="6" id="KW-0234">DNA repair</keyword>
<keyword evidence="12" id="KW-0540">Nuclease</keyword>
<protein>
    <submittedName>
        <fullName evidence="12">Endonuclease</fullName>
    </submittedName>
</protein>
<accession>A0A9X3DFM3</accession>
<keyword evidence="8" id="KW-0511">Multifunctional enzyme</keyword>
<evidence type="ECO:0000313" key="12">
    <source>
        <dbReference type="EMBL" id="MCX3265245.1"/>
    </source>
</evidence>
<dbReference type="AlphaFoldDB" id="A0A9X3DFM3"/>
<dbReference type="SMART" id="SM00898">
    <property type="entry name" value="Fapy_DNA_glyco"/>
    <property type="match status" value="1"/>
</dbReference>
<dbReference type="GO" id="GO:0016829">
    <property type="term" value="F:lyase activity"/>
    <property type="evidence" value="ECO:0007669"/>
    <property type="project" value="UniProtKB-KW"/>
</dbReference>
<keyword evidence="12" id="KW-0255">Endonuclease</keyword>
<evidence type="ECO:0000256" key="7">
    <source>
        <dbReference type="ARBA" id="ARBA00023239"/>
    </source>
</evidence>
<dbReference type="SUPFAM" id="SSF81624">
    <property type="entry name" value="N-terminal domain of MutM-like DNA repair proteins"/>
    <property type="match status" value="1"/>
</dbReference>
<evidence type="ECO:0000256" key="8">
    <source>
        <dbReference type="ARBA" id="ARBA00023268"/>
    </source>
</evidence>
<feature type="domain" description="Formamidopyrimidine-DNA glycosylase H2TH DNA-binding" evidence="11">
    <location>
        <begin position="117"/>
        <end position="197"/>
    </location>
</feature>
<dbReference type="InterPro" id="IPR035937">
    <property type="entry name" value="FPG_N"/>
</dbReference>
<dbReference type="Gene3D" id="1.10.8.50">
    <property type="match status" value="1"/>
</dbReference>
<evidence type="ECO:0000256" key="6">
    <source>
        <dbReference type="ARBA" id="ARBA00023204"/>
    </source>
</evidence>
<organism evidence="12 13">
    <name type="scientific">Pedobacter agri</name>
    <dbReference type="NCBI Taxonomy" id="454586"/>
    <lineage>
        <taxon>Bacteria</taxon>
        <taxon>Pseudomonadati</taxon>
        <taxon>Bacteroidota</taxon>
        <taxon>Sphingobacteriia</taxon>
        <taxon>Sphingobacteriales</taxon>
        <taxon>Sphingobacteriaceae</taxon>
        <taxon>Pedobacter</taxon>
    </lineage>
</organism>
<feature type="domain" description="Formamidopyrimidine-DNA glycosylase catalytic" evidence="10">
    <location>
        <begin position="2"/>
        <end position="100"/>
    </location>
</feature>
<dbReference type="GO" id="GO:0008534">
    <property type="term" value="F:oxidized purine nucleobase lesion DNA N-glycosylase activity"/>
    <property type="evidence" value="ECO:0007669"/>
    <property type="project" value="UniProtKB-EC"/>
</dbReference>
<evidence type="ECO:0000256" key="4">
    <source>
        <dbReference type="ARBA" id="ARBA00022801"/>
    </source>
</evidence>
<keyword evidence="9" id="KW-0326">Glycosidase</keyword>
<evidence type="ECO:0000256" key="5">
    <source>
        <dbReference type="ARBA" id="ARBA00023125"/>
    </source>
</evidence>
<comment type="catalytic activity">
    <reaction evidence="1">
        <text>Hydrolysis of DNA containing ring-opened 7-methylguanine residues, releasing 2,6-diamino-4-hydroxy-5-(N-methyl)formamidopyrimidine.</text>
        <dbReference type="EC" id="3.2.2.23"/>
    </reaction>
</comment>
<evidence type="ECO:0000256" key="9">
    <source>
        <dbReference type="ARBA" id="ARBA00023295"/>
    </source>
</evidence>
<dbReference type="GO" id="GO:0008270">
    <property type="term" value="F:zinc ion binding"/>
    <property type="evidence" value="ECO:0007669"/>
    <property type="project" value="InterPro"/>
</dbReference>
<comment type="caution">
    <text evidence="12">The sequence shown here is derived from an EMBL/GenBank/DDBJ whole genome shotgun (WGS) entry which is preliminary data.</text>
</comment>
<dbReference type="Pfam" id="PF06831">
    <property type="entry name" value="H2TH"/>
    <property type="match status" value="1"/>
</dbReference>
<gene>
    <name evidence="12" type="ORF">OQZ29_10845</name>
</gene>
<dbReference type="SMART" id="SM01232">
    <property type="entry name" value="H2TH"/>
    <property type="match status" value="1"/>
</dbReference>
<keyword evidence="3" id="KW-0227">DNA damage</keyword>
<dbReference type="InterPro" id="IPR012319">
    <property type="entry name" value="FPG_cat"/>
</dbReference>
<evidence type="ECO:0000256" key="1">
    <source>
        <dbReference type="ARBA" id="ARBA00001668"/>
    </source>
</evidence>
<dbReference type="RefSeq" id="WP_010601450.1">
    <property type="nucleotide sequence ID" value="NZ_JAPJUH010000003.1"/>
</dbReference>
<dbReference type="GO" id="GO:0006284">
    <property type="term" value="P:base-excision repair"/>
    <property type="evidence" value="ECO:0007669"/>
    <property type="project" value="InterPro"/>
</dbReference>
<reference evidence="12" key="1">
    <citation type="submission" date="2022-11" db="EMBL/GenBank/DDBJ databases">
        <authorList>
            <person name="Graham C."/>
            <person name="Newman J.D."/>
        </authorList>
    </citation>
    <scope>NUCLEOTIDE SEQUENCE</scope>
    <source>
        <strain evidence="12">DSM 19486</strain>
    </source>
</reference>